<organism evidence="1 2">
    <name type="scientific">Echinicola jeungdonensis</name>
    <dbReference type="NCBI Taxonomy" id="709343"/>
    <lineage>
        <taxon>Bacteria</taxon>
        <taxon>Pseudomonadati</taxon>
        <taxon>Bacteroidota</taxon>
        <taxon>Cytophagia</taxon>
        <taxon>Cytophagales</taxon>
        <taxon>Cyclobacteriaceae</taxon>
        <taxon>Echinicola</taxon>
    </lineage>
</organism>
<evidence type="ECO:0000313" key="2">
    <source>
        <dbReference type="Proteomes" id="UP001589654"/>
    </source>
</evidence>
<gene>
    <name evidence="1" type="ORF">ACFFUR_09475</name>
</gene>
<name>A0ABV5J5C6_9BACT</name>
<dbReference type="Proteomes" id="UP001589654">
    <property type="component" value="Unassembled WGS sequence"/>
</dbReference>
<dbReference type="RefSeq" id="WP_290249441.1">
    <property type="nucleotide sequence ID" value="NZ_JAUFQT010000002.1"/>
</dbReference>
<protein>
    <submittedName>
        <fullName evidence="1">Uncharacterized protein</fullName>
    </submittedName>
</protein>
<reference evidence="1 2" key="1">
    <citation type="submission" date="2024-09" db="EMBL/GenBank/DDBJ databases">
        <authorList>
            <person name="Sun Q."/>
            <person name="Mori K."/>
        </authorList>
    </citation>
    <scope>NUCLEOTIDE SEQUENCE [LARGE SCALE GENOMIC DNA]</scope>
    <source>
        <strain evidence="1 2">CECT 7682</strain>
    </source>
</reference>
<dbReference type="EMBL" id="JBHMEW010000057">
    <property type="protein sequence ID" value="MFB9212038.1"/>
    <property type="molecule type" value="Genomic_DNA"/>
</dbReference>
<keyword evidence="2" id="KW-1185">Reference proteome</keyword>
<comment type="caution">
    <text evidence="1">The sequence shown here is derived from an EMBL/GenBank/DDBJ whole genome shotgun (WGS) entry which is preliminary data.</text>
</comment>
<evidence type="ECO:0000313" key="1">
    <source>
        <dbReference type="EMBL" id="MFB9212038.1"/>
    </source>
</evidence>
<sequence>MRQLIKDAIKIIKENKEKFIYVDSKGKVLKLEEAAKKGIPVTPVDVRHKALGKLKEKGIDLLDGPFRKDLQELIDLVGGTNHSHKPIALNAEGLPKKVYNKDEILEKWFEYAMEEENASAEEFADHHHIGYQTLAKWINDVKPR</sequence>
<proteinExistence type="predicted"/>
<accession>A0ABV5J5C6</accession>